<dbReference type="GO" id="GO:0003723">
    <property type="term" value="F:RNA binding"/>
    <property type="evidence" value="ECO:0007669"/>
    <property type="project" value="InterPro"/>
</dbReference>
<evidence type="ECO:0000313" key="1">
    <source>
        <dbReference type="EMBL" id="MPM77074.1"/>
    </source>
</evidence>
<sequence length="68" mass="7694">MVEVEINTEFIKLDSFLKFTGAATLGSEAKFYIQNGDVKVNGNPETQRGKKLYKGDEIEFQGETYKVK</sequence>
<reference evidence="1" key="1">
    <citation type="submission" date="2019-08" db="EMBL/GenBank/DDBJ databases">
        <authorList>
            <person name="Kucharzyk K."/>
            <person name="Murdoch R.W."/>
            <person name="Higgins S."/>
            <person name="Loffler F."/>
        </authorList>
    </citation>
    <scope>NUCLEOTIDE SEQUENCE</scope>
</reference>
<comment type="caution">
    <text evidence="1">The sequence shown here is derived from an EMBL/GenBank/DDBJ whole genome shotgun (WGS) entry which is preliminary data.</text>
</comment>
<protein>
    <recommendedName>
        <fullName evidence="2">RNA-binding S4 domain-containing protein</fullName>
    </recommendedName>
</protein>
<dbReference type="NCBIfam" id="TIGR02988">
    <property type="entry name" value="YaaA_near_RecF"/>
    <property type="match status" value="1"/>
</dbReference>
<dbReference type="InterPro" id="IPR036986">
    <property type="entry name" value="S4_RNA-bd_sf"/>
</dbReference>
<organism evidence="1">
    <name type="scientific">bioreactor metagenome</name>
    <dbReference type="NCBI Taxonomy" id="1076179"/>
    <lineage>
        <taxon>unclassified sequences</taxon>
        <taxon>metagenomes</taxon>
        <taxon>ecological metagenomes</taxon>
    </lineage>
</organism>
<dbReference type="InterPro" id="IPR014330">
    <property type="entry name" value="RNA-bd_S4-rel_YaaA"/>
</dbReference>
<accession>A0A645CJF6</accession>
<dbReference type="Pfam" id="PF13275">
    <property type="entry name" value="S4_2"/>
    <property type="match status" value="1"/>
</dbReference>
<dbReference type="Gene3D" id="3.10.290.10">
    <property type="entry name" value="RNA-binding S4 domain"/>
    <property type="match status" value="1"/>
</dbReference>
<proteinExistence type="predicted"/>
<evidence type="ECO:0008006" key="2">
    <source>
        <dbReference type="Google" id="ProtNLM"/>
    </source>
</evidence>
<dbReference type="EMBL" id="VSSQ01027698">
    <property type="protein sequence ID" value="MPM77074.1"/>
    <property type="molecule type" value="Genomic_DNA"/>
</dbReference>
<dbReference type="PROSITE" id="PS50889">
    <property type="entry name" value="S4"/>
    <property type="match status" value="1"/>
</dbReference>
<dbReference type="SUPFAM" id="SSF55174">
    <property type="entry name" value="Alpha-L RNA-binding motif"/>
    <property type="match status" value="1"/>
</dbReference>
<dbReference type="AlphaFoldDB" id="A0A645CJF6"/>
<gene>
    <name evidence="1" type="ORF">SDC9_124074</name>
</gene>
<dbReference type="CDD" id="cd00165">
    <property type="entry name" value="S4"/>
    <property type="match status" value="1"/>
</dbReference>
<name>A0A645CJF6_9ZZZZ</name>